<dbReference type="Pfam" id="PF04148">
    <property type="entry name" value="Erv26"/>
    <property type="match status" value="1"/>
</dbReference>
<dbReference type="InterPro" id="IPR002013">
    <property type="entry name" value="SAC_dom"/>
</dbReference>
<evidence type="ECO:0000256" key="8">
    <source>
        <dbReference type="ARBA" id="ARBA00022927"/>
    </source>
</evidence>
<name>A0A0D7BHU2_9AGAR</name>
<sequence length="1254" mass="139281">MGLLHYISYIAVAATLCFVILSLASGLLYISELIEEHAKVAKYYGQKGIYVIIGLQTVLYLTESLPLHLTLFTVGCHLVYLQNFSSSWPLISLTSPTFIGSCVLVVTDHFLWFFHFTSRTASYNEQARRYGTRSAGTRLGFKEIASFFGICVWLAPLFLFLSLSANDNALPTTGSSESIAAASGSVSAPASSRSRVRSSLFKSVFSLLPFGRRAKDEGIIAPRSPLPPLTPTTMYPPSQSMAAYQDVISPPRSPVPEFSHSHDERIGYPSRALVFRQGERHDQAVAEFLPKHQVDLSQTVKITNRAVKGCIGLISVDNDIFLALVTAATDIGNTRPLAALPESVARIHDVSFYSLTSAAWDDFGAAPTGDLSSSPEYADLAPSGNLNQFEHPCTSLTKLMSNGSFYYAADSQWDLTTRLSNRLSKDAAHTAFDERFIWNEYIIRGLLDFRQRLSDSERDDLDRCHFIILVIQGYVGINTMALPMPPTDGKPAVATLALISRLGSKRAGTRFNTRGVDDDGNCANFVETEVLFSTDQHCVSYVQVRGSVPLFWEQQGFQTFGQKIQITRPHASQPAFERHFAHLTEEFGGVHVVNLLGTKENEAILTSAYAHHLQAARSVFGETLGITHFDFHNAVRVGGHDSVVTQLRRSTAVVNHVDQYGYTIVDGTKSDLITCQKGTFRTNCLDCLDRTNFVQDIISRLALESYVLSAHRHWLHSAALWGFHRELWAENGDALSKIYAGTGALNTSFTRTGKRTLAGVLSDATKSVSRAYINNFQDKAKQIAIDMLLGNMSLQTAVSIYDPIHDSVREELERRLPEYSTTKESTVFVGTWNLNGRPPSESLLPWLFPQASSATEPDVFVLGFQEIVPLTAQQIVQTDPEKRRLWEKRILETLERRPNKKSSYVLLRSEQLVGTALLVLVKRDLTSVIRNVEATTRKTGLRGMSGNKGGVGIRLQYHDTTFCFLTAHLAAGHSNVEERNIDYRTINRELHFLKGKTILSHDNIIWAADTNYRINSDNDTVRPLAESDDYDSLLAMDQLKQVMDANIAFGDYTEGPILFRPTYRFDVGTTNYDTSEKLRIPAWTDRILYRGHDLDLNVYTSVDLKGSDHKPVLAIFRAHVRIIDIAKRAELAEMLLENVTSTAPGEKLDDKLASLDTPLAHDKKLPAPSSEEYLWWDVPDLPHGVLSVDQFRSLSSGTQKVNPFDVSESPLSASPSSSDDELFKHALSLPAPLVPTKKPPPPPPPPLRVSRSNS</sequence>
<accession>A0A0D7BHU2</accession>
<dbReference type="PANTHER" id="PTHR11200">
    <property type="entry name" value="INOSITOL 5-PHOSPHATASE"/>
    <property type="match status" value="1"/>
</dbReference>
<evidence type="ECO:0000256" key="2">
    <source>
        <dbReference type="ARBA" id="ARBA00008943"/>
    </source>
</evidence>
<feature type="domain" description="SAC" evidence="11">
    <location>
        <begin position="396"/>
        <end position="741"/>
    </location>
</feature>
<dbReference type="GO" id="GO:0004439">
    <property type="term" value="F:phosphatidylinositol-4,5-bisphosphate 5-phosphatase activity"/>
    <property type="evidence" value="ECO:0007669"/>
    <property type="project" value="UniProtKB-EC"/>
</dbReference>
<dbReference type="GO" id="GO:0016020">
    <property type="term" value="C:membrane"/>
    <property type="evidence" value="ECO:0007669"/>
    <property type="project" value="InterPro"/>
</dbReference>
<dbReference type="EC" id="3.1.3.36" evidence="4"/>
<evidence type="ECO:0000313" key="12">
    <source>
        <dbReference type="EMBL" id="KIY69755.1"/>
    </source>
</evidence>
<evidence type="ECO:0000256" key="3">
    <source>
        <dbReference type="ARBA" id="ARBA00009678"/>
    </source>
</evidence>
<feature type="transmembrane region" description="Helical" evidence="10">
    <location>
        <begin position="6"/>
        <end position="30"/>
    </location>
</feature>
<feature type="transmembrane region" description="Helical" evidence="10">
    <location>
        <begin position="50"/>
        <end position="81"/>
    </location>
</feature>
<dbReference type="GO" id="GO:0097020">
    <property type="term" value="F:COPII receptor activity"/>
    <property type="evidence" value="ECO:0007669"/>
    <property type="project" value="InterPro"/>
</dbReference>
<evidence type="ECO:0000256" key="1">
    <source>
        <dbReference type="ARBA" id="ARBA00004496"/>
    </source>
</evidence>
<gene>
    <name evidence="12" type="ORF">CYLTODRAFT_488700</name>
</gene>
<keyword evidence="6" id="KW-0963">Cytoplasm</keyword>
<dbReference type="SMART" id="SM00128">
    <property type="entry name" value="IPPc"/>
    <property type="match status" value="1"/>
</dbReference>
<keyword evidence="5" id="KW-0813">Transport</keyword>
<dbReference type="Proteomes" id="UP000054007">
    <property type="component" value="Unassembled WGS sequence"/>
</dbReference>
<dbReference type="InterPro" id="IPR007277">
    <property type="entry name" value="Svp26/Tex261"/>
</dbReference>
<feature type="transmembrane region" description="Helical" evidence="10">
    <location>
        <begin position="144"/>
        <end position="163"/>
    </location>
</feature>
<reference evidence="12 13" key="1">
    <citation type="journal article" date="2015" name="Fungal Genet. Biol.">
        <title>Evolution of novel wood decay mechanisms in Agaricales revealed by the genome sequences of Fistulina hepatica and Cylindrobasidium torrendii.</title>
        <authorList>
            <person name="Floudas D."/>
            <person name="Held B.W."/>
            <person name="Riley R."/>
            <person name="Nagy L.G."/>
            <person name="Koehler G."/>
            <person name="Ransdell A.S."/>
            <person name="Younus H."/>
            <person name="Chow J."/>
            <person name="Chiniquy J."/>
            <person name="Lipzen A."/>
            <person name="Tritt A."/>
            <person name="Sun H."/>
            <person name="Haridas S."/>
            <person name="LaButti K."/>
            <person name="Ohm R.A."/>
            <person name="Kues U."/>
            <person name="Blanchette R.A."/>
            <person name="Grigoriev I.V."/>
            <person name="Minto R.E."/>
            <person name="Hibbett D.S."/>
        </authorList>
    </citation>
    <scope>NUCLEOTIDE SEQUENCE [LARGE SCALE GENOMIC DNA]</scope>
    <source>
        <strain evidence="12 13">FP15055 ss-10</strain>
    </source>
</reference>
<dbReference type="SUPFAM" id="SSF56219">
    <property type="entry name" value="DNase I-like"/>
    <property type="match status" value="1"/>
</dbReference>
<evidence type="ECO:0000256" key="6">
    <source>
        <dbReference type="ARBA" id="ARBA00022490"/>
    </source>
</evidence>
<comment type="similarity">
    <text evidence="2">Belongs to the synaptojanin family.</text>
</comment>
<dbReference type="OrthoDB" id="405996at2759"/>
<dbReference type="InterPro" id="IPR046985">
    <property type="entry name" value="IP5"/>
</dbReference>
<dbReference type="PROSITE" id="PS50275">
    <property type="entry name" value="SAC"/>
    <property type="match status" value="1"/>
</dbReference>
<dbReference type="GO" id="GO:0046856">
    <property type="term" value="P:phosphatidylinositol dephosphorylation"/>
    <property type="evidence" value="ECO:0007669"/>
    <property type="project" value="InterPro"/>
</dbReference>
<evidence type="ECO:0000256" key="5">
    <source>
        <dbReference type="ARBA" id="ARBA00022448"/>
    </source>
</evidence>
<feature type="compositionally biased region" description="Low complexity" evidence="9">
    <location>
        <begin position="1207"/>
        <end position="1217"/>
    </location>
</feature>
<keyword evidence="7" id="KW-0378">Hydrolase</keyword>
<dbReference type="GO" id="GO:0006888">
    <property type="term" value="P:endoplasmic reticulum to Golgi vesicle-mediated transport"/>
    <property type="evidence" value="ECO:0007669"/>
    <property type="project" value="InterPro"/>
</dbReference>
<dbReference type="InterPro" id="IPR000300">
    <property type="entry name" value="IPPc"/>
</dbReference>
<dbReference type="STRING" id="1314674.A0A0D7BHU2"/>
<comment type="similarity">
    <text evidence="3">In the central section; belongs to the inositol 1,4,5-trisphosphate 5-phosphatase family.</text>
</comment>
<dbReference type="Pfam" id="PF02383">
    <property type="entry name" value="Syja_N"/>
    <property type="match status" value="1"/>
</dbReference>
<keyword evidence="13" id="KW-1185">Reference proteome</keyword>
<evidence type="ECO:0000256" key="9">
    <source>
        <dbReference type="SAM" id="MobiDB-lite"/>
    </source>
</evidence>
<dbReference type="GO" id="GO:0043813">
    <property type="term" value="F:phosphatidylinositol-3,5-bisphosphate 5-phosphatase activity"/>
    <property type="evidence" value="ECO:0007669"/>
    <property type="project" value="TreeGrafter"/>
</dbReference>
<feature type="transmembrane region" description="Helical" evidence="10">
    <location>
        <begin position="93"/>
        <end position="114"/>
    </location>
</feature>
<dbReference type="GO" id="GO:0005737">
    <property type="term" value="C:cytoplasm"/>
    <property type="evidence" value="ECO:0007669"/>
    <property type="project" value="UniProtKB-SubCell"/>
</dbReference>
<evidence type="ECO:0000256" key="10">
    <source>
        <dbReference type="SAM" id="Phobius"/>
    </source>
</evidence>
<dbReference type="FunFam" id="3.60.10.10:FF:000029">
    <property type="entry name" value="Inositol polyphosphate 5-phosphatase"/>
    <property type="match status" value="1"/>
</dbReference>
<proteinExistence type="inferred from homology"/>
<evidence type="ECO:0000256" key="4">
    <source>
        <dbReference type="ARBA" id="ARBA00013044"/>
    </source>
</evidence>
<evidence type="ECO:0000256" key="7">
    <source>
        <dbReference type="ARBA" id="ARBA00022801"/>
    </source>
</evidence>
<keyword evidence="10" id="KW-0472">Membrane</keyword>
<feature type="compositionally biased region" description="Pro residues" evidence="9">
    <location>
        <begin position="1237"/>
        <end position="1247"/>
    </location>
</feature>
<feature type="region of interest" description="Disordered" evidence="9">
    <location>
        <begin position="1197"/>
        <end position="1254"/>
    </location>
</feature>
<organism evidence="12 13">
    <name type="scientific">Cylindrobasidium torrendii FP15055 ss-10</name>
    <dbReference type="NCBI Taxonomy" id="1314674"/>
    <lineage>
        <taxon>Eukaryota</taxon>
        <taxon>Fungi</taxon>
        <taxon>Dikarya</taxon>
        <taxon>Basidiomycota</taxon>
        <taxon>Agaricomycotina</taxon>
        <taxon>Agaricomycetes</taxon>
        <taxon>Agaricomycetidae</taxon>
        <taxon>Agaricales</taxon>
        <taxon>Marasmiineae</taxon>
        <taxon>Physalacriaceae</taxon>
        <taxon>Cylindrobasidium</taxon>
    </lineage>
</organism>
<dbReference type="AlphaFoldDB" id="A0A0D7BHU2"/>
<keyword evidence="10" id="KW-0812">Transmembrane</keyword>
<dbReference type="GO" id="GO:0015031">
    <property type="term" value="P:protein transport"/>
    <property type="evidence" value="ECO:0007669"/>
    <property type="project" value="UniProtKB-KW"/>
</dbReference>
<protein>
    <recommendedName>
        <fullName evidence="4">phosphoinositide 5-phosphatase</fullName>
        <ecNumber evidence="4">3.1.3.36</ecNumber>
    </recommendedName>
</protein>
<evidence type="ECO:0000259" key="11">
    <source>
        <dbReference type="PROSITE" id="PS50275"/>
    </source>
</evidence>
<keyword evidence="10" id="KW-1133">Transmembrane helix</keyword>
<dbReference type="PANTHER" id="PTHR11200:SF257">
    <property type="entry name" value="PHOSPHOINOSITIDE 5-PHOSPHATASE"/>
    <property type="match status" value="1"/>
</dbReference>
<keyword evidence="8" id="KW-0653">Protein transport</keyword>
<dbReference type="Pfam" id="PF22669">
    <property type="entry name" value="Exo_endo_phos2"/>
    <property type="match status" value="1"/>
</dbReference>
<dbReference type="EMBL" id="KN880479">
    <property type="protein sequence ID" value="KIY69755.1"/>
    <property type="molecule type" value="Genomic_DNA"/>
</dbReference>
<evidence type="ECO:0000313" key="13">
    <source>
        <dbReference type="Proteomes" id="UP000054007"/>
    </source>
</evidence>
<dbReference type="InterPro" id="IPR036691">
    <property type="entry name" value="Endo/exonu/phosph_ase_sf"/>
</dbReference>
<dbReference type="Gene3D" id="3.60.10.10">
    <property type="entry name" value="Endonuclease/exonuclease/phosphatase"/>
    <property type="match status" value="1"/>
</dbReference>
<comment type="subcellular location">
    <subcellularLocation>
        <location evidence="1">Cytoplasm</location>
    </subcellularLocation>
</comment>